<organism evidence="9 10">
    <name type="scientific">Neobacillus piezotolerans</name>
    <dbReference type="NCBI Taxonomy" id="2259171"/>
    <lineage>
        <taxon>Bacteria</taxon>
        <taxon>Bacillati</taxon>
        <taxon>Bacillota</taxon>
        <taxon>Bacilli</taxon>
        <taxon>Bacillales</taxon>
        <taxon>Bacillaceae</taxon>
        <taxon>Neobacillus</taxon>
    </lineage>
</organism>
<comment type="similarity">
    <text evidence="7">Belongs to the binding-protein-dependent transport system permease family.</text>
</comment>
<evidence type="ECO:0000256" key="2">
    <source>
        <dbReference type="ARBA" id="ARBA00022448"/>
    </source>
</evidence>
<dbReference type="RefSeq" id="WP_115452568.1">
    <property type="nucleotide sequence ID" value="NZ_QNQT01000005.1"/>
</dbReference>
<dbReference type="Gene3D" id="1.10.3720.10">
    <property type="entry name" value="MetI-like"/>
    <property type="match status" value="1"/>
</dbReference>
<feature type="domain" description="ABC transmembrane type-1" evidence="8">
    <location>
        <begin position="212"/>
        <end position="426"/>
    </location>
</feature>
<evidence type="ECO:0000256" key="1">
    <source>
        <dbReference type="ARBA" id="ARBA00004651"/>
    </source>
</evidence>
<dbReference type="SUPFAM" id="SSF161098">
    <property type="entry name" value="MetI-like"/>
    <property type="match status" value="1"/>
</dbReference>
<dbReference type="InterPro" id="IPR035906">
    <property type="entry name" value="MetI-like_sf"/>
</dbReference>
<evidence type="ECO:0000313" key="10">
    <source>
        <dbReference type="Proteomes" id="UP000257144"/>
    </source>
</evidence>
<evidence type="ECO:0000256" key="6">
    <source>
        <dbReference type="ARBA" id="ARBA00023136"/>
    </source>
</evidence>
<keyword evidence="2 7" id="KW-0813">Transport</keyword>
<protein>
    <submittedName>
        <fullName evidence="9">Sugar ABC transporter permease</fullName>
    </submittedName>
</protein>
<dbReference type="PANTHER" id="PTHR43005:SF2">
    <property type="entry name" value="INTEGRAL MEMBRANE SUGAR TRANSPORT PROTEIN"/>
    <property type="match status" value="1"/>
</dbReference>
<keyword evidence="5 7" id="KW-1133">Transmembrane helix</keyword>
<sequence>MAKGSGRNRSLSEKQLGYLMVLPSLILILAVVIWPITQSFWNSLFDYRLNDPARSQKMLTDNIDLERYTNNYYYLSNSLGSLEESGKDPKVKETLAGIKADIEASHKKLMAEPGLEEKYNKVNDIIASFKPVTDAKLKYSKLESKVAADYSAVLEKADNKLDRLEFGPEEEAIAADLKEQLKETKGAILQSNFIGFKNYMNYFQDQRMWQSIANTTIFTVISVFIELVIGLMIALLLNRVFLGRGIVRAAVLIPWAIPTAVSAMMWKYLYDGQSGIIAHYFEKMHLVESAGNLLTTPVGAMFSIIFTDVWKTTPYMSLLLLAGLQTIPSSLYEAAQVDGANKYHQFFKITLPLLKSSILVALLFRTLDAFRVFDLIYVLTGGGPANSTESITVYAYKTLFSQQNFGAGSVLSVIVFLAVALISMIYIRFIGSDLFEGKVKG</sequence>
<evidence type="ECO:0000256" key="4">
    <source>
        <dbReference type="ARBA" id="ARBA00022692"/>
    </source>
</evidence>
<evidence type="ECO:0000256" key="5">
    <source>
        <dbReference type="ARBA" id="ARBA00022989"/>
    </source>
</evidence>
<dbReference type="OrthoDB" id="9783714at2"/>
<comment type="subcellular location">
    <subcellularLocation>
        <location evidence="1 7">Cell membrane</location>
        <topology evidence="1 7">Multi-pass membrane protein</topology>
    </subcellularLocation>
</comment>
<dbReference type="EMBL" id="QNQT01000005">
    <property type="protein sequence ID" value="RDU36575.1"/>
    <property type="molecule type" value="Genomic_DNA"/>
</dbReference>
<accession>A0A3D8GQ02</accession>
<dbReference type="PROSITE" id="PS50928">
    <property type="entry name" value="ABC_TM1"/>
    <property type="match status" value="1"/>
</dbReference>
<feature type="transmembrane region" description="Helical" evidence="7">
    <location>
        <begin position="290"/>
        <end position="310"/>
    </location>
</feature>
<feature type="transmembrane region" description="Helical" evidence="7">
    <location>
        <begin position="16"/>
        <end position="36"/>
    </location>
</feature>
<dbReference type="InterPro" id="IPR000515">
    <property type="entry name" value="MetI-like"/>
</dbReference>
<dbReference type="GO" id="GO:0005886">
    <property type="term" value="C:plasma membrane"/>
    <property type="evidence" value="ECO:0007669"/>
    <property type="project" value="UniProtKB-SubCell"/>
</dbReference>
<comment type="caution">
    <text evidence="9">The sequence shown here is derived from an EMBL/GenBank/DDBJ whole genome shotgun (WGS) entry which is preliminary data.</text>
</comment>
<dbReference type="CDD" id="cd06261">
    <property type="entry name" value="TM_PBP2"/>
    <property type="match status" value="1"/>
</dbReference>
<reference evidence="9 10" key="1">
    <citation type="submission" date="2018-07" db="EMBL/GenBank/DDBJ databases">
        <title>Bacillus sp. YLB-04 draft genome sequence.</title>
        <authorList>
            <person name="Yu L."/>
            <person name="Tang X."/>
        </authorList>
    </citation>
    <scope>NUCLEOTIDE SEQUENCE [LARGE SCALE GENOMIC DNA]</scope>
    <source>
        <strain evidence="9 10">YLB-04</strain>
    </source>
</reference>
<feature type="transmembrane region" description="Helical" evidence="7">
    <location>
        <begin position="405"/>
        <end position="427"/>
    </location>
</feature>
<name>A0A3D8GQ02_9BACI</name>
<keyword evidence="3" id="KW-1003">Cell membrane</keyword>
<keyword evidence="6 7" id="KW-0472">Membrane</keyword>
<dbReference type="AlphaFoldDB" id="A0A3D8GQ02"/>
<feature type="transmembrane region" description="Helical" evidence="7">
    <location>
        <begin position="249"/>
        <end position="270"/>
    </location>
</feature>
<proteinExistence type="inferred from homology"/>
<evidence type="ECO:0000256" key="7">
    <source>
        <dbReference type="RuleBase" id="RU363032"/>
    </source>
</evidence>
<dbReference type="Pfam" id="PF00528">
    <property type="entry name" value="BPD_transp_1"/>
    <property type="match status" value="1"/>
</dbReference>
<keyword evidence="4 7" id="KW-0812">Transmembrane</keyword>
<evidence type="ECO:0000313" key="9">
    <source>
        <dbReference type="EMBL" id="RDU36575.1"/>
    </source>
</evidence>
<evidence type="ECO:0000256" key="3">
    <source>
        <dbReference type="ARBA" id="ARBA00022475"/>
    </source>
</evidence>
<feature type="transmembrane region" description="Helical" evidence="7">
    <location>
        <begin position="217"/>
        <end position="237"/>
    </location>
</feature>
<dbReference type="PANTHER" id="PTHR43005">
    <property type="entry name" value="BLR7065 PROTEIN"/>
    <property type="match status" value="1"/>
</dbReference>
<dbReference type="GO" id="GO:0055085">
    <property type="term" value="P:transmembrane transport"/>
    <property type="evidence" value="ECO:0007669"/>
    <property type="project" value="InterPro"/>
</dbReference>
<gene>
    <name evidence="9" type="ORF">DRW41_13715</name>
</gene>
<keyword evidence="10" id="KW-1185">Reference proteome</keyword>
<dbReference type="Proteomes" id="UP000257144">
    <property type="component" value="Unassembled WGS sequence"/>
</dbReference>
<evidence type="ECO:0000259" key="8">
    <source>
        <dbReference type="PROSITE" id="PS50928"/>
    </source>
</evidence>